<proteinExistence type="predicted"/>
<dbReference type="Gene3D" id="1.20.1050.80">
    <property type="entry name" value="VPS9 domain"/>
    <property type="match status" value="1"/>
</dbReference>
<evidence type="ECO:0000259" key="2">
    <source>
        <dbReference type="PROSITE" id="PS51205"/>
    </source>
</evidence>
<dbReference type="PANTHER" id="PTHR24170:SF1">
    <property type="entry name" value="DOMAIN PROTEIN, PUTATIVE (AFU_ORTHOLOGUE AFUA_1G09870)-RELATED"/>
    <property type="match status" value="1"/>
</dbReference>
<feature type="domain" description="VPS9" evidence="2">
    <location>
        <begin position="240"/>
        <end position="390"/>
    </location>
</feature>
<dbReference type="GO" id="GO:0000149">
    <property type="term" value="F:SNARE binding"/>
    <property type="evidence" value="ECO:0007669"/>
    <property type="project" value="TreeGrafter"/>
</dbReference>
<dbReference type="SMART" id="SM00167">
    <property type="entry name" value="VPS9"/>
    <property type="match status" value="1"/>
</dbReference>
<feature type="compositionally biased region" description="Polar residues" evidence="1">
    <location>
        <begin position="471"/>
        <end position="481"/>
    </location>
</feature>
<dbReference type="GO" id="GO:0045022">
    <property type="term" value="P:early endosome to late endosome transport"/>
    <property type="evidence" value="ECO:0007669"/>
    <property type="project" value="TreeGrafter"/>
</dbReference>
<dbReference type="PROSITE" id="PS51205">
    <property type="entry name" value="VPS9"/>
    <property type="match status" value="1"/>
</dbReference>
<protein>
    <recommendedName>
        <fullName evidence="2">VPS9 domain-containing protein</fullName>
    </recommendedName>
</protein>
<dbReference type="Pfam" id="PF02204">
    <property type="entry name" value="VPS9"/>
    <property type="match status" value="1"/>
</dbReference>
<organism evidence="3 4">
    <name type="scientific">Oedothorax gibbosus</name>
    <dbReference type="NCBI Taxonomy" id="931172"/>
    <lineage>
        <taxon>Eukaryota</taxon>
        <taxon>Metazoa</taxon>
        <taxon>Ecdysozoa</taxon>
        <taxon>Arthropoda</taxon>
        <taxon>Chelicerata</taxon>
        <taxon>Arachnida</taxon>
        <taxon>Araneae</taxon>
        <taxon>Araneomorphae</taxon>
        <taxon>Entelegynae</taxon>
        <taxon>Araneoidea</taxon>
        <taxon>Linyphiidae</taxon>
        <taxon>Erigoninae</taxon>
        <taxon>Oedothorax</taxon>
    </lineage>
</organism>
<reference evidence="3 4" key="1">
    <citation type="journal article" date="2022" name="Nat. Ecol. Evol.">
        <title>A masculinizing supergene underlies an exaggerated male reproductive morph in a spider.</title>
        <authorList>
            <person name="Hendrickx F."/>
            <person name="De Corte Z."/>
            <person name="Sonet G."/>
            <person name="Van Belleghem S.M."/>
            <person name="Kostlbacher S."/>
            <person name="Vangestel C."/>
        </authorList>
    </citation>
    <scope>NUCLEOTIDE SEQUENCE [LARGE SCALE GENOMIC DNA]</scope>
    <source>
        <strain evidence="3">W744_W776</strain>
    </source>
</reference>
<dbReference type="InterPro" id="IPR051248">
    <property type="entry name" value="UPF0507/Ank_repeat_27"/>
</dbReference>
<dbReference type="SUPFAM" id="SSF109993">
    <property type="entry name" value="VPS9 domain"/>
    <property type="match status" value="1"/>
</dbReference>
<name>A0AAV6W050_9ARAC</name>
<feature type="region of interest" description="Disordered" evidence="1">
    <location>
        <begin position="457"/>
        <end position="481"/>
    </location>
</feature>
<dbReference type="GO" id="GO:0005085">
    <property type="term" value="F:guanyl-nucleotide exchange factor activity"/>
    <property type="evidence" value="ECO:0007669"/>
    <property type="project" value="TreeGrafter"/>
</dbReference>
<feature type="region of interest" description="Disordered" evidence="1">
    <location>
        <begin position="399"/>
        <end position="426"/>
    </location>
</feature>
<evidence type="ECO:0000313" key="3">
    <source>
        <dbReference type="EMBL" id="KAG8201303.1"/>
    </source>
</evidence>
<keyword evidence="4" id="KW-1185">Reference proteome</keyword>
<dbReference type="PANTHER" id="PTHR24170">
    <property type="entry name" value="ANKYRIN REPEAT DOMAIN-CONTAINING PROTEIN 27"/>
    <property type="match status" value="1"/>
</dbReference>
<evidence type="ECO:0000256" key="1">
    <source>
        <dbReference type="SAM" id="MobiDB-lite"/>
    </source>
</evidence>
<dbReference type="GO" id="GO:0097422">
    <property type="term" value="C:tubular endosome"/>
    <property type="evidence" value="ECO:0007669"/>
    <property type="project" value="TreeGrafter"/>
</dbReference>
<sequence>MAISFDELENNPFYIALETKYIEKFKEAQKKIWHICVPFHKSLKTHIITKDFIDGHILKPSPFFKSHFVTTDVNNSSFEIEDGLIKTEKGVIKILMEETAYNDDYIPYKILIIERPLSCLSNIKDEIHNTFNSKNQTQTLNQCTTFLKSHSEWKDVLKLLDKKIQVFNSSYIVLPQYLKDASSKLKSILSWANSEFLGAQILAQVPPAQFAKLDLYAALENYIMFQVHDKVFPVVHKYCLEEDVKLKHKLIWLYEACVTPKELGVQETFCCRTPSAIEELSSINSKKCPVVKMNCLMSTIEFLNQDINNFFLEASYPVKNKDIPCVTSDDLIPLLVNVIVHSRLDNLISNLYYIENFCLETSPVDKLSFGLVTFQAAIEYLKNNEFEFLKTSSRKIQNQLPSRELRTATSDPNSSKKSPIRTKQAACQSPTDHLLENVSKMVETSSKDTLDKSIAKGSTSLNQKRAFPNKPQENVGSFLTSLRQNSLGLSYGKQT</sequence>
<dbReference type="GO" id="GO:0005769">
    <property type="term" value="C:early endosome"/>
    <property type="evidence" value="ECO:0007669"/>
    <property type="project" value="TreeGrafter"/>
</dbReference>
<dbReference type="GO" id="GO:0030133">
    <property type="term" value="C:transport vesicle"/>
    <property type="evidence" value="ECO:0007669"/>
    <property type="project" value="TreeGrafter"/>
</dbReference>
<dbReference type="Proteomes" id="UP000827092">
    <property type="component" value="Unassembled WGS sequence"/>
</dbReference>
<dbReference type="InterPro" id="IPR003123">
    <property type="entry name" value="VPS9"/>
</dbReference>
<accession>A0AAV6W050</accession>
<dbReference type="GO" id="GO:0005770">
    <property type="term" value="C:late endosome"/>
    <property type="evidence" value="ECO:0007669"/>
    <property type="project" value="TreeGrafter"/>
</dbReference>
<evidence type="ECO:0000313" key="4">
    <source>
        <dbReference type="Proteomes" id="UP000827092"/>
    </source>
</evidence>
<dbReference type="GO" id="GO:0005886">
    <property type="term" value="C:plasma membrane"/>
    <property type="evidence" value="ECO:0007669"/>
    <property type="project" value="TreeGrafter"/>
</dbReference>
<dbReference type="InterPro" id="IPR037191">
    <property type="entry name" value="VPS9_dom_sf"/>
</dbReference>
<comment type="caution">
    <text evidence="3">The sequence shown here is derived from an EMBL/GenBank/DDBJ whole genome shotgun (WGS) entry which is preliminary data.</text>
</comment>
<dbReference type="AlphaFoldDB" id="A0AAV6W050"/>
<gene>
    <name evidence="3" type="ORF">JTE90_016785</name>
</gene>
<feature type="compositionally biased region" description="Polar residues" evidence="1">
    <location>
        <begin position="399"/>
        <end position="417"/>
    </location>
</feature>
<dbReference type="EMBL" id="JAFNEN010000006">
    <property type="protein sequence ID" value="KAG8201303.1"/>
    <property type="molecule type" value="Genomic_DNA"/>
</dbReference>